<evidence type="ECO:0000313" key="2">
    <source>
        <dbReference type="EMBL" id="GGA11258.1"/>
    </source>
</evidence>
<accession>A0A8J2TXE2</accession>
<evidence type="ECO:0000256" key="1">
    <source>
        <dbReference type="SAM" id="Phobius"/>
    </source>
</evidence>
<name>A0A8J2TXE2_9MICO</name>
<feature type="transmembrane region" description="Helical" evidence="1">
    <location>
        <begin position="89"/>
        <end position="110"/>
    </location>
</feature>
<dbReference type="EMBL" id="BMFY01000004">
    <property type="protein sequence ID" value="GGA11258.1"/>
    <property type="molecule type" value="Genomic_DNA"/>
</dbReference>
<proteinExistence type="predicted"/>
<protein>
    <submittedName>
        <fullName evidence="2">Uncharacterized protein</fullName>
    </submittedName>
</protein>
<dbReference type="Proteomes" id="UP000616114">
    <property type="component" value="Unassembled WGS sequence"/>
</dbReference>
<feature type="transmembrane region" description="Helical" evidence="1">
    <location>
        <begin position="33"/>
        <end position="54"/>
    </location>
</feature>
<gene>
    <name evidence="2" type="ORF">GCM10011333_12630</name>
</gene>
<keyword evidence="1" id="KW-0812">Transmembrane</keyword>
<evidence type="ECO:0000313" key="3">
    <source>
        <dbReference type="Proteomes" id="UP000616114"/>
    </source>
</evidence>
<sequence length="132" mass="13754">MLVGIVTLQGLALAVWAVIAWLALLGEGEYELIVSGIALGLLLLAFAFGLLMTARALWLGYRWPRAAAVAWQLLSGMAGASMLGSGQPFGLLLLIPNIAALLCMFTPRVLAYTEGTLGGAAAGEDPGQDGRR</sequence>
<reference evidence="2" key="2">
    <citation type="submission" date="2020-09" db="EMBL/GenBank/DDBJ databases">
        <authorList>
            <person name="Sun Q."/>
            <person name="Zhou Y."/>
        </authorList>
    </citation>
    <scope>NUCLEOTIDE SEQUENCE</scope>
    <source>
        <strain evidence="2">CGMCC 1.12785</strain>
    </source>
</reference>
<keyword evidence="1" id="KW-0472">Membrane</keyword>
<keyword evidence="1" id="KW-1133">Transmembrane helix</keyword>
<comment type="caution">
    <text evidence="2">The sequence shown here is derived from an EMBL/GenBank/DDBJ whole genome shotgun (WGS) entry which is preliminary data.</text>
</comment>
<dbReference type="AlphaFoldDB" id="A0A8J2TXE2"/>
<organism evidence="2 3">
    <name type="scientific">Sediminivirga luteola</name>
    <dbReference type="NCBI Taxonomy" id="1774748"/>
    <lineage>
        <taxon>Bacteria</taxon>
        <taxon>Bacillati</taxon>
        <taxon>Actinomycetota</taxon>
        <taxon>Actinomycetes</taxon>
        <taxon>Micrococcales</taxon>
        <taxon>Brevibacteriaceae</taxon>
        <taxon>Sediminivirga</taxon>
    </lineage>
</organism>
<reference evidence="2" key="1">
    <citation type="journal article" date="2014" name="Int. J. Syst. Evol. Microbiol.">
        <title>Complete genome sequence of Corynebacterium casei LMG S-19264T (=DSM 44701T), isolated from a smear-ripened cheese.</title>
        <authorList>
            <consortium name="US DOE Joint Genome Institute (JGI-PGF)"/>
            <person name="Walter F."/>
            <person name="Albersmeier A."/>
            <person name="Kalinowski J."/>
            <person name="Ruckert C."/>
        </authorList>
    </citation>
    <scope>NUCLEOTIDE SEQUENCE</scope>
    <source>
        <strain evidence="2">CGMCC 1.12785</strain>
    </source>
</reference>
<keyword evidence="3" id="KW-1185">Reference proteome</keyword>